<organism evidence="5 6">
    <name type="scientific">Paenibacillus artemisiicola</name>
    <dbReference type="NCBI Taxonomy" id="1172618"/>
    <lineage>
        <taxon>Bacteria</taxon>
        <taxon>Bacillati</taxon>
        <taxon>Bacillota</taxon>
        <taxon>Bacilli</taxon>
        <taxon>Bacillales</taxon>
        <taxon>Paenibacillaceae</taxon>
        <taxon>Paenibacillus</taxon>
    </lineage>
</organism>
<dbReference type="NCBIfam" id="TIGR00527">
    <property type="entry name" value="gcvH"/>
    <property type="match status" value="1"/>
</dbReference>
<dbReference type="Gene3D" id="2.40.50.100">
    <property type="match status" value="1"/>
</dbReference>
<comment type="function">
    <text evidence="3">The glycine cleavage system catalyzes the degradation of glycine. The H protein shuttles the methylamine group of glycine from the P protein to the T protein.</text>
</comment>
<feature type="domain" description="Lipoyl-binding" evidence="4">
    <location>
        <begin position="23"/>
        <end position="105"/>
    </location>
</feature>
<dbReference type="PROSITE" id="PS00189">
    <property type="entry name" value="LIPOYL"/>
    <property type="match status" value="1"/>
</dbReference>
<protein>
    <recommendedName>
        <fullName evidence="3">Glycine cleavage system H protein</fullName>
    </recommendedName>
    <alternativeName>
        <fullName evidence="3">Octanoyl/lipoyl carrier protein</fullName>
    </alternativeName>
</protein>
<dbReference type="InterPro" id="IPR002930">
    <property type="entry name" value="GCV_H"/>
</dbReference>
<dbReference type="InterPro" id="IPR003016">
    <property type="entry name" value="2-oxoA_DH_lipoyl-BS"/>
</dbReference>
<evidence type="ECO:0000256" key="1">
    <source>
        <dbReference type="ARBA" id="ARBA00009249"/>
    </source>
</evidence>
<sequence>MSEVKQGRGYTEEHEWAEAANGRIRVGITDFAQVQLGDIVFVEFPQIGAEVEATQPMGSIESVKTVSELYSPVTGRVTKINEALLDAPELVNSDPYGEGWIAEVEVDGDAAEVVAGMLDAERYEAFITGK</sequence>
<dbReference type="CDD" id="cd06848">
    <property type="entry name" value="GCS_H"/>
    <property type="match status" value="1"/>
</dbReference>
<dbReference type="InterPro" id="IPR011053">
    <property type="entry name" value="Single_hybrid_motif"/>
</dbReference>
<keyword evidence="2 3" id="KW-0450">Lipoyl</keyword>
<dbReference type="SUPFAM" id="SSF51230">
    <property type="entry name" value="Single hybrid motif"/>
    <property type="match status" value="1"/>
</dbReference>
<comment type="function">
    <text evidence="3">Is also involved in protein lipoylation via its role as an octanoyl/lipoyl carrier protein intermediate.</text>
</comment>
<dbReference type="PROSITE" id="PS50968">
    <property type="entry name" value="BIOTINYL_LIPOYL"/>
    <property type="match status" value="1"/>
</dbReference>
<gene>
    <name evidence="3 5" type="primary">gcvH</name>
    <name evidence="5" type="ORF">I8J29_17055</name>
</gene>
<evidence type="ECO:0000259" key="4">
    <source>
        <dbReference type="PROSITE" id="PS50968"/>
    </source>
</evidence>
<comment type="caution">
    <text evidence="5">The sequence shown here is derived from an EMBL/GenBank/DDBJ whole genome shotgun (WGS) entry which is preliminary data.</text>
</comment>
<evidence type="ECO:0000313" key="6">
    <source>
        <dbReference type="Proteomes" id="UP000670947"/>
    </source>
</evidence>
<proteinExistence type="inferred from homology"/>
<dbReference type="HAMAP" id="MF_00272">
    <property type="entry name" value="GcvH"/>
    <property type="match status" value="1"/>
</dbReference>
<feature type="modified residue" description="N6-lipoyllysine" evidence="3">
    <location>
        <position position="64"/>
    </location>
</feature>
<name>A0ABS3WCB9_9BACL</name>
<dbReference type="NCBIfam" id="NF002270">
    <property type="entry name" value="PRK01202.1"/>
    <property type="match status" value="1"/>
</dbReference>
<dbReference type="RefSeq" id="WP_208848739.1">
    <property type="nucleotide sequence ID" value="NZ_JAGGDJ010000013.1"/>
</dbReference>
<dbReference type="EMBL" id="JAGGDJ010000013">
    <property type="protein sequence ID" value="MBO7745918.1"/>
    <property type="molecule type" value="Genomic_DNA"/>
</dbReference>
<dbReference type="PANTHER" id="PTHR11715">
    <property type="entry name" value="GLYCINE CLEAVAGE SYSTEM H PROTEIN"/>
    <property type="match status" value="1"/>
</dbReference>
<dbReference type="InterPro" id="IPR033753">
    <property type="entry name" value="GCV_H/Fam206"/>
</dbReference>
<keyword evidence="6" id="KW-1185">Reference proteome</keyword>
<dbReference type="PANTHER" id="PTHR11715:SF3">
    <property type="entry name" value="GLYCINE CLEAVAGE SYSTEM H PROTEIN-RELATED"/>
    <property type="match status" value="1"/>
</dbReference>
<evidence type="ECO:0000256" key="2">
    <source>
        <dbReference type="ARBA" id="ARBA00022823"/>
    </source>
</evidence>
<comment type="cofactor">
    <cofactor evidence="3">
        <name>(R)-lipoate</name>
        <dbReference type="ChEBI" id="CHEBI:83088"/>
    </cofactor>
    <text evidence="3">Binds 1 lipoyl cofactor covalently.</text>
</comment>
<accession>A0ABS3WCB9</accession>
<dbReference type="Proteomes" id="UP000670947">
    <property type="component" value="Unassembled WGS sequence"/>
</dbReference>
<evidence type="ECO:0000313" key="5">
    <source>
        <dbReference type="EMBL" id="MBO7745918.1"/>
    </source>
</evidence>
<reference evidence="5 6" key="1">
    <citation type="submission" date="2021-03" db="EMBL/GenBank/DDBJ databases">
        <title>Paenibacillus artemisicola MWE-103 whole genome sequence.</title>
        <authorList>
            <person name="Ham Y.J."/>
        </authorList>
    </citation>
    <scope>NUCLEOTIDE SEQUENCE [LARGE SCALE GENOMIC DNA]</scope>
    <source>
        <strain evidence="5 6">MWE-103</strain>
    </source>
</reference>
<dbReference type="Pfam" id="PF01597">
    <property type="entry name" value="GCV_H"/>
    <property type="match status" value="1"/>
</dbReference>
<comment type="similarity">
    <text evidence="1 3">Belongs to the GcvH family.</text>
</comment>
<evidence type="ECO:0000256" key="3">
    <source>
        <dbReference type="HAMAP-Rule" id="MF_00272"/>
    </source>
</evidence>
<dbReference type="InterPro" id="IPR000089">
    <property type="entry name" value="Biotin_lipoyl"/>
</dbReference>
<comment type="subunit">
    <text evidence="3">The glycine cleavage system is composed of four proteins: P, T, L and H.</text>
</comment>
<dbReference type="InterPro" id="IPR017453">
    <property type="entry name" value="GCV_H_sub"/>
</dbReference>